<dbReference type="EMBL" id="QLTK01000004">
    <property type="protein sequence ID" value="RAS35912.1"/>
    <property type="molecule type" value="Genomic_DNA"/>
</dbReference>
<dbReference type="Proteomes" id="UP000248918">
    <property type="component" value="Unassembled WGS sequence"/>
</dbReference>
<proteinExistence type="predicted"/>
<gene>
    <name evidence="1" type="ORF">BX591_104242</name>
</gene>
<protein>
    <submittedName>
        <fullName evidence="1">Uncharacterized protein</fullName>
    </submittedName>
</protein>
<evidence type="ECO:0000313" key="1">
    <source>
        <dbReference type="EMBL" id="RAS35912.1"/>
    </source>
</evidence>
<evidence type="ECO:0000313" key="2">
    <source>
        <dbReference type="Proteomes" id="UP000248918"/>
    </source>
</evidence>
<sequence length="31" mass="3336">MEFNAQLKGFSFPDGLQGLPGVTVKATRNDP</sequence>
<organism evidence="1 2">
    <name type="scientific">Paraburkholderia bryophila</name>
    <dbReference type="NCBI Taxonomy" id="420952"/>
    <lineage>
        <taxon>Bacteria</taxon>
        <taxon>Pseudomonadati</taxon>
        <taxon>Pseudomonadota</taxon>
        <taxon>Betaproteobacteria</taxon>
        <taxon>Burkholderiales</taxon>
        <taxon>Burkholderiaceae</taxon>
        <taxon>Paraburkholderia</taxon>
    </lineage>
</organism>
<accession>A0A329CQ42</accession>
<name>A0A329CQ42_9BURK</name>
<reference evidence="1 2" key="1">
    <citation type="submission" date="2018-06" db="EMBL/GenBank/DDBJ databases">
        <title>Genomic Encyclopedia of Type Strains, Phase III (KMG-III): the genomes of soil and plant-associated and newly described type strains.</title>
        <authorList>
            <person name="Whitman W."/>
        </authorList>
    </citation>
    <scope>NUCLEOTIDE SEQUENCE [LARGE SCALE GENOMIC DNA]</scope>
    <source>
        <strain evidence="1 2">LMG 23644</strain>
    </source>
</reference>
<dbReference type="AlphaFoldDB" id="A0A329CQ42"/>
<comment type="caution">
    <text evidence="1">The sequence shown here is derived from an EMBL/GenBank/DDBJ whole genome shotgun (WGS) entry which is preliminary data.</text>
</comment>